<proteinExistence type="predicted"/>
<organism evidence="2 3">
    <name type="scientific">Erwinia psidii</name>
    <dbReference type="NCBI Taxonomy" id="69224"/>
    <lineage>
        <taxon>Bacteria</taxon>
        <taxon>Pseudomonadati</taxon>
        <taxon>Pseudomonadota</taxon>
        <taxon>Gammaproteobacteria</taxon>
        <taxon>Enterobacterales</taxon>
        <taxon>Erwiniaceae</taxon>
        <taxon>Erwinia</taxon>
    </lineage>
</organism>
<feature type="compositionally biased region" description="Polar residues" evidence="1">
    <location>
        <begin position="1"/>
        <end position="13"/>
    </location>
</feature>
<comment type="caution">
    <text evidence="2">The sequence shown here is derived from an EMBL/GenBank/DDBJ whole genome shotgun (WGS) entry which is preliminary data.</text>
</comment>
<dbReference type="Proteomes" id="UP000279457">
    <property type="component" value="Unassembled WGS sequence"/>
</dbReference>
<dbReference type="RefSeq" id="WP_124232895.1">
    <property type="nucleotide sequence ID" value="NZ_RHHM01000006.1"/>
</dbReference>
<dbReference type="AlphaFoldDB" id="A0A3N6SEX8"/>
<evidence type="ECO:0000313" key="3">
    <source>
        <dbReference type="Proteomes" id="UP000279457"/>
    </source>
</evidence>
<evidence type="ECO:0000313" key="2">
    <source>
        <dbReference type="EMBL" id="RQM38443.1"/>
    </source>
</evidence>
<keyword evidence="3" id="KW-1185">Reference proteome</keyword>
<dbReference type="EMBL" id="RHHM01000006">
    <property type="protein sequence ID" value="RQM38443.1"/>
    <property type="molecule type" value="Genomic_DNA"/>
</dbReference>
<sequence>MSNFKRSVTSSDADVSPAIPVHRPTRAGTLKSCLLSLLPVLGLCAFSGQSLATVYVCSDDNCSSWTPITRAQLDTKSTDGENTTIEQTLSQSAEQSITNGVSNPGVGSTNLYLKKSLWHIGGVEPFKGKQHVTAYIYKATDLHTRLKTCHAFSIKNAGGKKYHATCS</sequence>
<gene>
    <name evidence="2" type="ORF">EB241_09445</name>
</gene>
<accession>A0A3N6SEX8</accession>
<reference evidence="2 3" key="1">
    <citation type="submission" date="2018-10" db="EMBL/GenBank/DDBJ databases">
        <title>Draft genome sequence for the type isolate of Erwinia psidii, agent causal of bacterial blight in guava (Psidium guajava) and wilt and die-back of Eucalyptus spp.</title>
        <authorList>
            <person name="Hermenegildo P.S."/>
            <person name="Santos S.A."/>
            <person name="Guimaraes L.M.S."/>
            <person name="Vidigal P.M.P."/>
            <person name="Pereira I.C."/>
            <person name="Badel J.L."/>
            <person name="Alfenas-Zerbini P."/>
            <person name="Ferreira M.A.S.V."/>
            <person name="Alfenas A.C."/>
        </authorList>
    </citation>
    <scope>NUCLEOTIDE SEQUENCE [LARGE SCALE GENOMIC DNA]</scope>
    <source>
        <strain evidence="2 3">IBSBF 435</strain>
    </source>
</reference>
<dbReference type="OrthoDB" id="7032101at2"/>
<feature type="region of interest" description="Disordered" evidence="1">
    <location>
        <begin position="1"/>
        <end position="21"/>
    </location>
</feature>
<evidence type="ECO:0000256" key="1">
    <source>
        <dbReference type="SAM" id="MobiDB-lite"/>
    </source>
</evidence>
<name>A0A3N6SEX8_9GAMM</name>
<protein>
    <submittedName>
        <fullName evidence="2">Uncharacterized protein</fullName>
    </submittedName>
</protein>